<dbReference type="Gene3D" id="3.30.2400.10">
    <property type="entry name" value="Major capsid protein gp5"/>
    <property type="match status" value="1"/>
</dbReference>
<dbReference type="Gene3D" id="3.30.2320.10">
    <property type="entry name" value="hypothetical protein PF0899 domain"/>
    <property type="match status" value="1"/>
</dbReference>
<sequence length="287" mass="29837">MTTNSTNAAAILTPEQVADLVVQPLITSSVAMVTSTVVQTDSHSMRFPVIVSDPDTAWVLEGAEIPVSDPDVEEVLVTPSGLKGLTVVSNELIADSDPSALDVVGQGLVRDLRTKLDAAWLGDTVTNGPNGLESLTGVTETTLVFDGSLDVIAEAVSLAENAGAPTIHPVDGLPNFSLVCNPVDVLALSTAKVSTDSNQPLLGVDATAVTGRSALGVRIHSAPACAQGTAWLIPRDRVFVVLRNDPEVVSDGSAFFSSYRTAIRAVLRVGFAFPHEAAIVRLGMEGS</sequence>
<dbReference type="SUPFAM" id="SSF56563">
    <property type="entry name" value="Major capsid protein gp5"/>
    <property type="match status" value="1"/>
</dbReference>
<evidence type="ECO:0000313" key="4">
    <source>
        <dbReference type="Proteomes" id="UP000550501"/>
    </source>
</evidence>
<evidence type="ECO:0000259" key="2">
    <source>
        <dbReference type="Pfam" id="PF05065"/>
    </source>
</evidence>
<name>A0A839Q786_MYCIR</name>
<proteinExistence type="predicted"/>
<comment type="caution">
    <text evidence="3">The sequence shown here is derived from an EMBL/GenBank/DDBJ whole genome shotgun (WGS) entry which is preliminary data.</text>
</comment>
<accession>A0A839Q786</accession>
<dbReference type="Pfam" id="PF05065">
    <property type="entry name" value="Phage_capsid"/>
    <property type="match status" value="1"/>
</dbReference>
<keyword evidence="4" id="KW-1185">Reference proteome</keyword>
<gene>
    <name evidence="3" type="ORF">FHR72_001723</name>
</gene>
<dbReference type="InterPro" id="IPR054612">
    <property type="entry name" value="Phage_capsid-like_C"/>
</dbReference>
<dbReference type="Proteomes" id="UP000550501">
    <property type="component" value="Unassembled WGS sequence"/>
</dbReference>
<feature type="domain" description="Phage capsid-like C-terminal" evidence="2">
    <location>
        <begin position="11"/>
        <end position="282"/>
    </location>
</feature>
<dbReference type="InterPro" id="IPR024455">
    <property type="entry name" value="Phage_capsid"/>
</dbReference>
<comment type="subcellular location">
    <subcellularLocation>
        <location evidence="1">Virion</location>
    </subcellularLocation>
</comment>
<evidence type="ECO:0000256" key="1">
    <source>
        <dbReference type="ARBA" id="ARBA00004328"/>
    </source>
</evidence>
<evidence type="ECO:0000313" key="3">
    <source>
        <dbReference type="EMBL" id="MBB2990255.1"/>
    </source>
</evidence>
<dbReference type="AlphaFoldDB" id="A0A839Q786"/>
<organism evidence="3 4">
    <name type="scientific">Mycolicibacterium iranicum</name>
    <name type="common">Mycobacterium iranicum</name>
    <dbReference type="NCBI Taxonomy" id="912594"/>
    <lineage>
        <taxon>Bacteria</taxon>
        <taxon>Bacillati</taxon>
        <taxon>Actinomycetota</taxon>
        <taxon>Actinomycetes</taxon>
        <taxon>Mycobacteriales</taxon>
        <taxon>Mycobacteriaceae</taxon>
        <taxon>Mycolicibacterium</taxon>
    </lineage>
</organism>
<dbReference type="RefSeq" id="WP_183467510.1">
    <property type="nucleotide sequence ID" value="NZ_JACHVU010000003.1"/>
</dbReference>
<dbReference type="NCBIfam" id="TIGR01554">
    <property type="entry name" value="major_cap_HK97"/>
    <property type="match status" value="1"/>
</dbReference>
<dbReference type="EMBL" id="JACHVU010000003">
    <property type="protein sequence ID" value="MBB2990255.1"/>
    <property type="molecule type" value="Genomic_DNA"/>
</dbReference>
<protein>
    <submittedName>
        <fullName evidence="3">HK97 family phage major capsid protein</fullName>
    </submittedName>
</protein>
<reference evidence="3 4" key="1">
    <citation type="submission" date="2020-08" db="EMBL/GenBank/DDBJ databases">
        <title>The Agave Microbiome: Exploring the role of microbial communities in plant adaptations to desert environments.</title>
        <authorList>
            <person name="Partida-Martinez L.P."/>
        </authorList>
    </citation>
    <scope>NUCLEOTIDE SEQUENCE [LARGE SCALE GENOMIC DNA]</scope>
    <source>
        <strain evidence="3 4">AT2.18</strain>
    </source>
</reference>